<evidence type="ECO:0000313" key="2">
    <source>
        <dbReference type="Proteomes" id="UP000244792"/>
    </source>
</evidence>
<organism evidence="1 2">
    <name type="scientific">Thermodesulfobium acidiphilum</name>
    <dbReference type="NCBI Taxonomy" id="1794699"/>
    <lineage>
        <taxon>Bacteria</taxon>
        <taxon>Pseudomonadati</taxon>
        <taxon>Thermodesulfobiota</taxon>
        <taxon>Thermodesulfobiia</taxon>
        <taxon>Thermodesulfobiales</taxon>
        <taxon>Thermodesulfobiaceae</taxon>
        <taxon>Thermodesulfobium</taxon>
    </lineage>
</organism>
<gene>
    <name evidence="1" type="ORF">TDSAC_0790</name>
</gene>
<dbReference type="Proteomes" id="UP000244792">
    <property type="component" value="Chromosome"/>
</dbReference>
<dbReference type="EMBL" id="CP020921">
    <property type="protein sequence ID" value="AWB10153.1"/>
    <property type="molecule type" value="Genomic_DNA"/>
</dbReference>
<dbReference type="OrthoDB" id="9858297at2"/>
<evidence type="ECO:0008006" key="3">
    <source>
        <dbReference type="Google" id="ProtNLM"/>
    </source>
</evidence>
<accession>A0A2R4W026</accession>
<dbReference type="KEGG" id="taci:TDSAC_0790"/>
<reference evidence="1 2" key="1">
    <citation type="submission" date="2017-04" db="EMBL/GenBank/DDBJ databases">
        <title>Genomic insights into metabolism of Thermodesulfobium acidiphilum.</title>
        <authorList>
            <person name="Toshchakov S.V."/>
            <person name="Frolov E.N."/>
            <person name="Kublanov I.V."/>
            <person name="Samarov N.I."/>
            <person name="Novikov A."/>
            <person name="Lebedinsky A.V."/>
            <person name="Bonch-Osmolovskaya E.A."/>
            <person name="Chernyh N.A."/>
        </authorList>
    </citation>
    <scope>NUCLEOTIDE SEQUENCE [LARGE SCALE GENOMIC DNA]</scope>
    <source>
        <strain evidence="1 2">3127-1</strain>
    </source>
</reference>
<evidence type="ECO:0000313" key="1">
    <source>
        <dbReference type="EMBL" id="AWB10153.1"/>
    </source>
</evidence>
<name>A0A2R4W026_THEAF</name>
<dbReference type="AlphaFoldDB" id="A0A2R4W026"/>
<sequence length="127" mass="15061">MTEKNNFFEIITKTNEIFLQNINNPEVLIEKLLKTIAVDFKLKLIWFRIIKNDDILFSKPYDPASEYINQSKEYKKRMLQTSLSVIKERKPLIANDPLSDKRCEYVHENARKYSLKSTAVFSNLTKR</sequence>
<dbReference type="RefSeq" id="WP_108308974.1">
    <property type="nucleotide sequence ID" value="NZ_CP020921.1"/>
</dbReference>
<protein>
    <recommendedName>
        <fullName evidence="3">GAF domain-containing protein</fullName>
    </recommendedName>
</protein>
<proteinExistence type="predicted"/>
<keyword evidence="2" id="KW-1185">Reference proteome</keyword>